<comment type="function">
    <text evidence="11">Specific in hydrolyzing the terminal glycosidic bond of polygalacturonic acid and oligogalacturonates.</text>
</comment>
<keyword evidence="3" id="KW-0964">Secreted</keyword>
<evidence type="ECO:0000256" key="1">
    <source>
        <dbReference type="ARBA" id="ARBA00004613"/>
    </source>
</evidence>
<dbReference type="GO" id="GO:0071555">
    <property type="term" value="P:cell wall organization"/>
    <property type="evidence" value="ECO:0007669"/>
    <property type="project" value="UniProtKB-KW"/>
</dbReference>
<dbReference type="Proteomes" id="UP000799439">
    <property type="component" value="Unassembled WGS sequence"/>
</dbReference>
<evidence type="ECO:0000256" key="4">
    <source>
        <dbReference type="ARBA" id="ARBA00022729"/>
    </source>
</evidence>
<proteinExistence type="inferred from homology"/>
<evidence type="ECO:0000313" key="18">
    <source>
        <dbReference type="EMBL" id="KAF2150209.1"/>
    </source>
</evidence>
<feature type="chain" id="PRO_5040328400" description="galacturonan 1,4-alpha-galacturonidase" evidence="17">
    <location>
        <begin position="22"/>
        <end position="449"/>
    </location>
</feature>
<comment type="subcellular location">
    <subcellularLocation>
        <location evidence="1">Secreted</location>
    </subcellularLocation>
</comment>
<protein>
    <recommendedName>
        <fullName evidence="12">galacturonan 1,4-alpha-galacturonidase</fullName>
        <ecNumber evidence="12">3.2.1.67</ecNumber>
    </recommendedName>
    <alternativeName>
        <fullName evidence="13">Galacturan 1,4-alpha-galacturonidase C</fullName>
    </alternativeName>
    <alternativeName>
        <fullName evidence="14">Poly(1,4-alpha-D-galacturonide)galacturonohydrolase C</fullName>
    </alternativeName>
</protein>
<evidence type="ECO:0000256" key="10">
    <source>
        <dbReference type="ARBA" id="ARBA00023316"/>
    </source>
</evidence>
<evidence type="ECO:0000256" key="2">
    <source>
        <dbReference type="ARBA" id="ARBA00008834"/>
    </source>
</evidence>
<dbReference type="OrthoDB" id="187139at2759"/>
<keyword evidence="8" id="KW-0325">Glycoprotein</keyword>
<dbReference type="PANTHER" id="PTHR31736:SF11">
    <property type="entry name" value="EXOPOLYGALACTURONASE C-RELATED"/>
    <property type="match status" value="1"/>
</dbReference>
<evidence type="ECO:0000256" key="15">
    <source>
        <dbReference type="ARBA" id="ARBA00048766"/>
    </source>
</evidence>
<evidence type="ECO:0000256" key="13">
    <source>
        <dbReference type="ARBA" id="ARBA00041474"/>
    </source>
</evidence>
<keyword evidence="5" id="KW-0677">Repeat</keyword>
<keyword evidence="9 16" id="KW-0326">Glycosidase</keyword>
<dbReference type="EC" id="3.2.1.67" evidence="12"/>
<reference evidence="18" key="1">
    <citation type="journal article" date="2020" name="Stud. Mycol.">
        <title>101 Dothideomycetes genomes: a test case for predicting lifestyles and emergence of pathogens.</title>
        <authorList>
            <person name="Haridas S."/>
            <person name="Albert R."/>
            <person name="Binder M."/>
            <person name="Bloem J."/>
            <person name="Labutti K."/>
            <person name="Salamov A."/>
            <person name="Andreopoulos B."/>
            <person name="Baker S."/>
            <person name="Barry K."/>
            <person name="Bills G."/>
            <person name="Bluhm B."/>
            <person name="Cannon C."/>
            <person name="Castanera R."/>
            <person name="Culley D."/>
            <person name="Daum C."/>
            <person name="Ezra D."/>
            <person name="Gonzalez J."/>
            <person name="Henrissat B."/>
            <person name="Kuo A."/>
            <person name="Liang C."/>
            <person name="Lipzen A."/>
            <person name="Lutzoni F."/>
            <person name="Magnuson J."/>
            <person name="Mondo S."/>
            <person name="Nolan M."/>
            <person name="Ohm R."/>
            <person name="Pangilinan J."/>
            <person name="Park H.-J."/>
            <person name="Ramirez L."/>
            <person name="Alfaro M."/>
            <person name="Sun H."/>
            <person name="Tritt A."/>
            <person name="Yoshinaga Y."/>
            <person name="Zwiers L.-H."/>
            <person name="Turgeon B."/>
            <person name="Goodwin S."/>
            <person name="Spatafora J."/>
            <person name="Crous P."/>
            <person name="Grigoriev I."/>
        </authorList>
    </citation>
    <scope>NUCLEOTIDE SEQUENCE</scope>
    <source>
        <strain evidence="18">CBS 260.36</strain>
    </source>
</reference>
<comment type="similarity">
    <text evidence="2 16">Belongs to the glycosyl hydrolase 28 family.</text>
</comment>
<dbReference type="SUPFAM" id="SSF51126">
    <property type="entry name" value="Pectin lyase-like"/>
    <property type="match status" value="1"/>
</dbReference>
<dbReference type="EMBL" id="ML996090">
    <property type="protein sequence ID" value="KAF2150209.1"/>
    <property type="molecule type" value="Genomic_DNA"/>
</dbReference>
<organism evidence="18 19">
    <name type="scientific">Myriangium duriaei CBS 260.36</name>
    <dbReference type="NCBI Taxonomy" id="1168546"/>
    <lineage>
        <taxon>Eukaryota</taxon>
        <taxon>Fungi</taxon>
        <taxon>Dikarya</taxon>
        <taxon>Ascomycota</taxon>
        <taxon>Pezizomycotina</taxon>
        <taxon>Dothideomycetes</taxon>
        <taxon>Dothideomycetidae</taxon>
        <taxon>Myriangiales</taxon>
        <taxon>Myriangiaceae</taxon>
        <taxon>Myriangium</taxon>
    </lineage>
</organism>
<dbReference type="Gene3D" id="2.160.20.10">
    <property type="entry name" value="Single-stranded right-handed beta-helix, Pectin lyase-like"/>
    <property type="match status" value="1"/>
</dbReference>
<evidence type="ECO:0000256" key="12">
    <source>
        <dbReference type="ARBA" id="ARBA00038933"/>
    </source>
</evidence>
<keyword evidence="4 17" id="KW-0732">Signal</keyword>
<name>A0A9P4MHN8_9PEZI</name>
<dbReference type="GO" id="GO:0005975">
    <property type="term" value="P:carbohydrate metabolic process"/>
    <property type="evidence" value="ECO:0007669"/>
    <property type="project" value="InterPro"/>
</dbReference>
<comment type="caution">
    <text evidence="18">The sequence shown here is derived from an EMBL/GenBank/DDBJ whole genome shotgun (WGS) entry which is preliminary data.</text>
</comment>
<feature type="signal peptide" evidence="17">
    <location>
        <begin position="1"/>
        <end position="21"/>
    </location>
</feature>
<dbReference type="Pfam" id="PF00295">
    <property type="entry name" value="Glyco_hydro_28"/>
    <property type="match status" value="1"/>
</dbReference>
<dbReference type="InterPro" id="IPR011050">
    <property type="entry name" value="Pectin_lyase_fold/virulence"/>
</dbReference>
<dbReference type="PANTHER" id="PTHR31736">
    <property type="match status" value="1"/>
</dbReference>
<comment type="catalytic activity">
    <reaction evidence="15">
        <text>[(1-&gt;4)-alpha-D-galacturonosyl](n) + H2O = alpha-D-galacturonate + [(1-&gt;4)-alpha-D-galacturonosyl](n-1)</text>
        <dbReference type="Rhea" id="RHEA:14117"/>
        <dbReference type="Rhea" id="RHEA-COMP:14570"/>
        <dbReference type="Rhea" id="RHEA-COMP:14572"/>
        <dbReference type="ChEBI" id="CHEBI:15377"/>
        <dbReference type="ChEBI" id="CHEBI:58658"/>
        <dbReference type="ChEBI" id="CHEBI:140523"/>
        <dbReference type="EC" id="3.2.1.67"/>
    </reaction>
</comment>
<sequence length="449" mass="48304">MALIKGALALFFLTLLSLATAQSRSKTCVVPSKYAASNGTADDSPAIQQALAKCSRDAVIKFTLGANYSVLTPIVANNLSNVELSMLGNLHLPQNVTRIQALVNATGGNNQAGSLYWFTFNGSCIDYISTSNVTTGWINSYGQQWWDLNPKNGTGTPARPHLMKFTTLTGSLQHFKSWKPIGWNVALSGKNIMVNNAIIDAHSTGAFPFNTDGFDVSGSNIIIQDSVIYNGDDAVAIGSGATNITFRRNVIGYQSHGMSIGSLGQNQAIPATVSNILFDDNVAVNSLYGARFKSWIGGQGLAKNVTWSNIRLYNVTQPILVTQTYTNQGSNQTQLTPGQVTGRPNNSSVLMQDFNFINFTGSINSYQPGDGSCVTDPCWYDTGLTQLDGTQAVIVECNTNSSCKNFRFENIQVWPQKDEPASVVCINATAALNPKLGFDCRNGTFVPLA</sequence>
<evidence type="ECO:0000256" key="9">
    <source>
        <dbReference type="ARBA" id="ARBA00023295"/>
    </source>
</evidence>
<evidence type="ECO:0000256" key="3">
    <source>
        <dbReference type="ARBA" id="ARBA00022525"/>
    </source>
</evidence>
<evidence type="ECO:0000256" key="6">
    <source>
        <dbReference type="ARBA" id="ARBA00022801"/>
    </source>
</evidence>
<dbReference type="AlphaFoldDB" id="A0A9P4MHN8"/>
<dbReference type="GO" id="GO:0004650">
    <property type="term" value="F:polygalacturonase activity"/>
    <property type="evidence" value="ECO:0007669"/>
    <property type="project" value="InterPro"/>
</dbReference>
<evidence type="ECO:0000256" key="7">
    <source>
        <dbReference type="ARBA" id="ARBA00023157"/>
    </source>
</evidence>
<evidence type="ECO:0000256" key="16">
    <source>
        <dbReference type="RuleBase" id="RU361169"/>
    </source>
</evidence>
<dbReference type="GO" id="GO:0047911">
    <property type="term" value="F:galacturan 1,4-alpha-galacturonidase activity"/>
    <property type="evidence" value="ECO:0007669"/>
    <property type="project" value="UniProtKB-EC"/>
</dbReference>
<dbReference type="InterPro" id="IPR012334">
    <property type="entry name" value="Pectin_lyas_fold"/>
</dbReference>
<evidence type="ECO:0000256" key="11">
    <source>
        <dbReference type="ARBA" id="ARBA00037312"/>
    </source>
</evidence>
<keyword evidence="7" id="KW-1015">Disulfide bond</keyword>
<gene>
    <name evidence="18" type="ORF">K461DRAFT_287807</name>
</gene>
<evidence type="ECO:0000256" key="8">
    <source>
        <dbReference type="ARBA" id="ARBA00023180"/>
    </source>
</evidence>
<evidence type="ECO:0000313" key="19">
    <source>
        <dbReference type="Proteomes" id="UP000799439"/>
    </source>
</evidence>
<keyword evidence="6 16" id="KW-0378">Hydrolase</keyword>
<keyword evidence="19" id="KW-1185">Reference proteome</keyword>
<dbReference type="GO" id="GO:0005576">
    <property type="term" value="C:extracellular region"/>
    <property type="evidence" value="ECO:0007669"/>
    <property type="project" value="UniProtKB-SubCell"/>
</dbReference>
<evidence type="ECO:0000256" key="14">
    <source>
        <dbReference type="ARBA" id="ARBA00042262"/>
    </source>
</evidence>
<dbReference type="InterPro" id="IPR000743">
    <property type="entry name" value="Glyco_hydro_28"/>
</dbReference>
<evidence type="ECO:0000256" key="17">
    <source>
        <dbReference type="SAM" id="SignalP"/>
    </source>
</evidence>
<accession>A0A9P4MHN8</accession>
<keyword evidence="10" id="KW-0961">Cell wall biogenesis/degradation</keyword>
<evidence type="ECO:0000256" key="5">
    <source>
        <dbReference type="ARBA" id="ARBA00022737"/>
    </source>
</evidence>